<protein>
    <submittedName>
        <fullName evidence="2">Uncharacterized protein</fullName>
    </submittedName>
</protein>
<feature type="transmembrane region" description="Helical" evidence="1">
    <location>
        <begin position="130"/>
        <end position="151"/>
    </location>
</feature>
<sequence length="157" mass="17203">MVEIEVLRRTRPLSVALTALLAMWFFGNLYEQIVWNPRLLADPRPGSLVGEFAPGSPVFYYLPWAPIMFVVAVVLRVRFGGAVPPGVRRAWNLGLGALAVGLAIKVVLVTRVNPVFRDVAATPVQVHDSAVFWAFANAVVVLAVAAALYCFTAWRKV</sequence>
<keyword evidence="1" id="KW-1133">Transmembrane helix</keyword>
<proteinExistence type="predicted"/>
<dbReference type="RefSeq" id="WP_030431372.1">
    <property type="nucleotide sequence ID" value="NZ_JOEF01000019.1"/>
</dbReference>
<reference evidence="2 3" key="1">
    <citation type="submission" date="2016-10" db="EMBL/GenBank/DDBJ databases">
        <authorList>
            <person name="de Groot N.N."/>
        </authorList>
    </citation>
    <scope>NUCLEOTIDE SEQUENCE [LARGE SCALE GENOMIC DNA]</scope>
    <source>
        <strain evidence="2 3">DSM 44149</strain>
    </source>
</reference>
<dbReference type="OrthoDB" id="4763906at2"/>
<feature type="transmembrane region" description="Helical" evidence="1">
    <location>
        <begin position="12"/>
        <end position="30"/>
    </location>
</feature>
<evidence type="ECO:0000313" key="2">
    <source>
        <dbReference type="EMBL" id="SDM74905.1"/>
    </source>
</evidence>
<dbReference type="eggNOG" id="ENOG50342C4">
    <property type="taxonomic scope" value="Bacteria"/>
</dbReference>
<feature type="transmembrane region" description="Helical" evidence="1">
    <location>
        <begin position="58"/>
        <end position="79"/>
    </location>
</feature>
<dbReference type="STRING" id="211114.SAMN04489726_3198"/>
<evidence type="ECO:0000313" key="3">
    <source>
        <dbReference type="Proteomes" id="UP000183376"/>
    </source>
</evidence>
<gene>
    <name evidence="2" type="ORF">SAMN04489726_3198</name>
</gene>
<dbReference type="Proteomes" id="UP000183376">
    <property type="component" value="Chromosome I"/>
</dbReference>
<organism evidence="2 3">
    <name type="scientific">Allokutzneria albata</name>
    <name type="common">Kibdelosporangium albatum</name>
    <dbReference type="NCBI Taxonomy" id="211114"/>
    <lineage>
        <taxon>Bacteria</taxon>
        <taxon>Bacillati</taxon>
        <taxon>Actinomycetota</taxon>
        <taxon>Actinomycetes</taxon>
        <taxon>Pseudonocardiales</taxon>
        <taxon>Pseudonocardiaceae</taxon>
        <taxon>Allokutzneria</taxon>
    </lineage>
</organism>
<evidence type="ECO:0000256" key="1">
    <source>
        <dbReference type="SAM" id="Phobius"/>
    </source>
</evidence>
<dbReference type="EMBL" id="LT629701">
    <property type="protein sequence ID" value="SDM74905.1"/>
    <property type="molecule type" value="Genomic_DNA"/>
</dbReference>
<feature type="transmembrane region" description="Helical" evidence="1">
    <location>
        <begin position="91"/>
        <end position="110"/>
    </location>
</feature>
<dbReference type="AlphaFoldDB" id="A0A1G9VSQ5"/>
<keyword evidence="1" id="KW-0812">Transmembrane</keyword>
<name>A0A1G9VSQ5_ALLAB</name>
<accession>A0A1G9VSQ5</accession>
<keyword evidence="1" id="KW-0472">Membrane</keyword>
<keyword evidence="3" id="KW-1185">Reference proteome</keyword>